<comment type="caution">
    <text evidence="4">The sequence shown here is derived from an EMBL/GenBank/DDBJ whole genome shotgun (WGS) entry which is preliminary data.</text>
</comment>
<dbReference type="SUPFAM" id="SSF49764">
    <property type="entry name" value="HSP20-like chaperones"/>
    <property type="match status" value="1"/>
</dbReference>
<proteinExistence type="inferred from homology"/>
<accession>A0AAD6U2Q2</accession>
<dbReference type="CDD" id="cd06464">
    <property type="entry name" value="ACD_sHsps-like"/>
    <property type="match status" value="1"/>
</dbReference>
<name>A0AAD6U2Q2_9AGAR</name>
<protein>
    <recommendedName>
        <fullName evidence="3">SHSP domain-containing protein</fullName>
    </recommendedName>
</protein>
<dbReference type="Pfam" id="PF00011">
    <property type="entry name" value="HSP20"/>
    <property type="match status" value="1"/>
</dbReference>
<dbReference type="Gene3D" id="2.60.40.790">
    <property type="match status" value="1"/>
</dbReference>
<dbReference type="InterPro" id="IPR008978">
    <property type="entry name" value="HSP20-like_chaperone"/>
</dbReference>
<reference evidence="4" key="1">
    <citation type="submission" date="2023-03" db="EMBL/GenBank/DDBJ databases">
        <title>Massive genome expansion in bonnet fungi (Mycena s.s.) driven by repeated elements and novel gene families across ecological guilds.</title>
        <authorList>
            <consortium name="Lawrence Berkeley National Laboratory"/>
            <person name="Harder C.B."/>
            <person name="Miyauchi S."/>
            <person name="Viragh M."/>
            <person name="Kuo A."/>
            <person name="Thoen E."/>
            <person name="Andreopoulos B."/>
            <person name="Lu D."/>
            <person name="Skrede I."/>
            <person name="Drula E."/>
            <person name="Henrissat B."/>
            <person name="Morin E."/>
            <person name="Kohler A."/>
            <person name="Barry K."/>
            <person name="LaButti K."/>
            <person name="Morin E."/>
            <person name="Salamov A."/>
            <person name="Lipzen A."/>
            <person name="Mereny Z."/>
            <person name="Hegedus B."/>
            <person name="Baldrian P."/>
            <person name="Stursova M."/>
            <person name="Weitz H."/>
            <person name="Taylor A."/>
            <person name="Grigoriev I.V."/>
            <person name="Nagy L.G."/>
            <person name="Martin F."/>
            <person name="Kauserud H."/>
        </authorList>
    </citation>
    <scope>NUCLEOTIDE SEQUENCE</scope>
    <source>
        <strain evidence="4">CBHHK173m</strain>
    </source>
</reference>
<dbReference type="AlphaFoldDB" id="A0AAD6U2Q2"/>
<feature type="domain" description="SHSP" evidence="3">
    <location>
        <begin position="1"/>
        <end position="132"/>
    </location>
</feature>
<evidence type="ECO:0000313" key="4">
    <source>
        <dbReference type="EMBL" id="KAJ7087602.1"/>
    </source>
</evidence>
<comment type="similarity">
    <text evidence="1 2">Belongs to the small heat shock protein (HSP20) family.</text>
</comment>
<dbReference type="PROSITE" id="PS01031">
    <property type="entry name" value="SHSP"/>
    <property type="match status" value="1"/>
</dbReference>
<evidence type="ECO:0000313" key="5">
    <source>
        <dbReference type="Proteomes" id="UP001222325"/>
    </source>
</evidence>
<evidence type="ECO:0000256" key="2">
    <source>
        <dbReference type="RuleBase" id="RU003616"/>
    </source>
</evidence>
<evidence type="ECO:0000256" key="1">
    <source>
        <dbReference type="PROSITE-ProRule" id="PRU00285"/>
    </source>
</evidence>
<dbReference type="InterPro" id="IPR002068">
    <property type="entry name" value="A-crystallin/Hsp20_dom"/>
</dbReference>
<evidence type="ECO:0000259" key="3">
    <source>
        <dbReference type="PROSITE" id="PS01031"/>
    </source>
</evidence>
<organism evidence="4 5">
    <name type="scientific">Mycena belliarum</name>
    <dbReference type="NCBI Taxonomy" id="1033014"/>
    <lineage>
        <taxon>Eukaryota</taxon>
        <taxon>Fungi</taxon>
        <taxon>Dikarya</taxon>
        <taxon>Basidiomycota</taxon>
        <taxon>Agaricomycotina</taxon>
        <taxon>Agaricomycetes</taxon>
        <taxon>Agaricomycetidae</taxon>
        <taxon>Agaricales</taxon>
        <taxon>Marasmiineae</taxon>
        <taxon>Mycenaceae</taxon>
        <taxon>Mycena</taxon>
    </lineage>
</organism>
<dbReference type="EMBL" id="JARJCN010000028">
    <property type="protein sequence ID" value="KAJ7087602.1"/>
    <property type="molecule type" value="Genomic_DNA"/>
</dbReference>
<dbReference type="Proteomes" id="UP001222325">
    <property type="component" value="Unassembled WGS sequence"/>
</dbReference>
<feature type="non-terminal residue" evidence="4">
    <location>
        <position position="148"/>
    </location>
</feature>
<keyword evidence="5" id="KW-1185">Reference proteome</keyword>
<gene>
    <name evidence="4" type="ORF">B0H15DRAFT_781192</name>
</gene>
<sequence>RMDICDDPDTPNIVATFELPGVKISDMSISLKPGRLEIRGHRLSRYRSDSVRHPSLRTSEGDCAALDSSKMTRTRFFPYRELRYGPFRRVIRLPQGVENLLLLLLLSDGLLAVSWPRLQCTDPEPVVTEPYTSFVRSNLAREGHCDPQ</sequence>